<dbReference type="EMBL" id="PKIZ01000020">
    <property type="protein sequence ID" value="PKZ41023.1"/>
    <property type="molecule type" value="Genomic_DNA"/>
</dbReference>
<dbReference type="GO" id="GO:0004190">
    <property type="term" value="F:aspartic-type endopeptidase activity"/>
    <property type="evidence" value="ECO:0007669"/>
    <property type="project" value="InterPro"/>
</dbReference>
<dbReference type="InterPro" id="IPR000045">
    <property type="entry name" value="Prepilin_IV_endopep_pep"/>
</dbReference>
<keyword evidence="5" id="KW-1185">Reference proteome</keyword>
<feature type="domain" description="Prepilin type IV endopeptidase peptidase" evidence="3">
    <location>
        <begin position="92"/>
        <end position="197"/>
    </location>
</feature>
<protein>
    <submittedName>
        <fullName evidence="4">Prepilin peptidase</fullName>
    </submittedName>
</protein>
<dbReference type="PANTHER" id="PTHR30487:SF0">
    <property type="entry name" value="PREPILIN LEADER PEPTIDASE_N-METHYLTRANSFERASE-RELATED"/>
    <property type="match status" value="1"/>
</dbReference>
<dbReference type="GO" id="GO:0005886">
    <property type="term" value="C:plasma membrane"/>
    <property type="evidence" value="ECO:0007669"/>
    <property type="project" value="TreeGrafter"/>
</dbReference>
<feature type="transmembrane region" description="Helical" evidence="2">
    <location>
        <begin position="44"/>
        <end position="66"/>
    </location>
</feature>
<dbReference type="AlphaFoldDB" id="A0A2I1P8S4"/>
<keyword evidence="2" id="KW-0472">Membrane</keyword>
<sequence>MSPIAAVVACSLALLGLAVGARVRVALAAGHHRRPTDDPAPPPRFAWLPAAVGLGVAVPGALASPAWQDALSGERPGVPLLVLALVGAAAVLAGAVASAVDLDVHRLPDRLTLPAATTAAALLALATATGEPVGSLVRALTAGLVLGGVYLLLSFLTAGGIGLGDVKLALAVGTLTGWMGWGPFLLAAWGAFAVGALWAVVLMALGRATRRTHLPFGPSMVVSAWVTWCLWLAT</sequence>
<comment type="caution">
    <text evidence="4">The sequence shown here is derived from an EMBL/GenBank/DDBJ whole genome shotgun (WGS) entry which is preliminary data.</text>
</comment>
<dbReference type="RefSeq" id="WP_101849988.1">
    <property type="nucleotide sequence ID" value="NZ_PKIZ01000020.1"/>
</dbReference>
<feature type="transmembrane region" description="Helical" evidence="2">
    <location>
        <begin position="111"/>
        <end position="128"/>
    </location>
</feature>
<dbReference type="Gene3D" id="1.20.120.1220">
    <property type="match status" value="1"/>
</dbReference>
<organism evidence="4 5">
    <name type="scientific">Kytococcus schroeteri</name>
    <dbReference type="NCBI Taxonomy" id="138300"/>
    <lineage>
        <taxon>Bacteria</taxon>
        <taxon>Bacillati</taxon>
        <taxon>Actinomycetota</taxon>
        <taxon>Actinomycetes</taxon>
        <taxon>Micrococcales</taxon>
        <taxon>Kytococcaceae</taxon>
        <taxon>Kytococcus</taxon>
    </lineage>
</organism>
<evidence type="ECO:0000256" key="1">
    <source>
        <dbReference type="ARBA" id="ARBA00005801"/>
    </source>
</evidence>
<dbReference type="Proteomes" id="UP000234206">
    <property type="component" value="Unassembled WGS sequence"/>
</dbReference>
<dbReference type="PANTHER" id="PTHR30487">
    <property type="entry name" value="TYPE 4 PREPILIN-LIKE PROTEINS LEADER PEPTIDE-PROCESSING ENZYME"/>
    <property type="match status" value="1"/>
</dbReference>
<name>A0A2I1P8S4_9MICO</name>
<keyword evidence="2" id="KW-1133">Transmembrane helix</keyword>
<dbReference type="Pfam" id="PF01478">
    <property type="entry name" value="Peptidase_A24"/>
    <property type="match status" value="1"/>
</dbReference>
<feature type="transmembrane region" description="Helical" evidence="2">
    <location>
        <begin position="140"/>
        <end position="161"/>
    </location>
</feature>
<gene>
    <name evidence="4" type="ORF">CYJ76_09735</name>
</gene>
<dbReference type="GO" id="GO:0006465">
    <property type="term" value="P:signal peptide processing"/>
    <property type="evidence" value="ECO:0007669"/>
    <property type="project" value="TreeGrafter"/>
</dbReference>
<feature type="transmembrane region" description="Helical" evidence="2">
    <location>
        <begin position="78"/>
        <end position="99"/>
    </location>
</feature>
<dbReference type="InterPro" id="IPR050882">
    <property type="entry name" value="Prepilin_peptidase/N-MTase"/>
</dbReference>
<proteinExistence type="inferred from homology"/>
<comment type="similarity">
    <text evidence="1">Belongs to the peptidase A24 family.</text>
</comment>
<reference evidence="4 5" key="1">
    <citation type="submission" date="2017-12" db="EMBL/GenBank/DDBJ databases">
        <title>Phylogenetic diversity of female urinary microbiome.</title>
        <authorList>
            <person name="Thomas-White K."/>
            <person name="Wolfe A.J."/>
        </authorList>
    </citation>
    <scope>NUCLEOTIDE SEQUENCE [LARGE SCALE GENOMIC DNA]</scope>
    <source>
        <strain evidence="4 5">UMB1298</strain>
    </source>
</reference>
<dbReference type="OrthoDB" id="2087435at2"/>
<accession>A0A2I1P8S4</accession>
<evidence type="ECO:0000313" key="5">
    <source>
        <dbReference type="Proteomes" id="UP000234206"/>
    </source>
</evidence>
<feature type="transmembrane region" description="Helical" evidence="2">
    <location>
        <begin position="181"/>
        <end position="202"/>
    </location>
</feature>
<evidence type="ECO:0000313" key="4">
    <source>
        <dbReference type="EMBL" id="PKZ41023.1"/>
    </source>
</evidence>
<evidence type="ECO:0000259" key="3">
    <source>
        <dbReference type="Pfam" id="PF01478"/>
    </source>
</evidence>
<evidence type="ECO:0000256" key="2">
    <source>
        <dbReference type="SAM" id="Phobius"/>
    </source>
</evidence>
<keyword evidence="2" id="KW-0812">Transmembrane</keyword>